<dbReference type="AlphaFoldDB" id="A0AAD4EE63"/>
<proteinExistence type="predicted"/>
<reference evidence="4" key="1">
    <citation type="journal article" date="2020" name="New Phytol.">
        <title>Comparative genomics reveals dynamic genome evolution in host specialist ectomycorrhizal fungi.</title>
        <authorList>
            <person name="Lofgren L.A."/>
            <person name="Nguyen N.H."/>
            <person name="Vilgalys R."/>
            <person name="Ruytinx J."/>
            <person name="Liao H.L."/>
            <person name="Branco S."/>
            <person name="Kuo A."/>
            <person name="LaButti K."/>
            <person name="Lipzen A."/>
            <person name="Andreopoulos W."/>
            <person name="Pangilinan J."/>
            <person name="Riley R."/>
            <person name="Hundley H."/>
            <person name="Na H."/>
            <person name="Barry K."/>
            <person name="Grigoriev I.V."/>
            <person name="Stajich J.E."/>
            <person name="Kennedy P.G."/>
        </authorList>
    </citation>
    <scope>NUCLEOTIDE SEQUENCE</scope>
    <source>
        <strain evidence="4">FC203</strain>
    </source>
</reference>
<feature type="repeat" description="WD" evidence="3">
    <location>
        <begin position="42"/>
        <end position="76"/>
    </location>
</feature>
<evidence type="ECO:0000313" key="5">
    <source>
        <dbReference type="Proteomes" id="UP001195769"/>
    </source>
</evidence>
<keyword evidence="2" id="KW-0677">Repeat</keyword>
<dbReference type="PANTHER" id="PTHR22847">
    <property type="entry name" value="WD40 REPEAT PROTEIN"/>
    <property type="match status" value="1"/>
</dbReference>
<dbReference type="GeneID" id="64667373"/>
<dbReference type="RefSeq" id="XP_041230096.1">
    <property type="nucleotide sequence ID" value="XM_041373075.1"/>
</dbReference>
<evidence type="ECO:0000313" key="4">
    <source>
        <dbReference type="EMBL" id="KAG1904521.1"/>
    </source>
</evidence>
<dbReference type="Proteomes" id="UP001195769">
    <property type="component" value="Unassembled WGS sequence"/>
</dbReference>
<keyword evidence="1 3" id="KW-0853">WD repeat</keyword>
<evidence type="ECO:0008006" key="6">
    <source>
        <dbReference type="Google" id="ProtNLM"/>
    </source>
</evidence>
<dbReference type="SUPFAM" id="SSF82171">
    <property type="entry name" value="DPP6 N-terminal domain-like"/>
    <property type="match status" value="1"/>
</dbReference>
<comment type="caution">
    <text evidence="4">The sequence shown here is derived from an EMBL/GenBank/DDBJ whole genome shotgun (WGS) entry which is preliminary data.</text>
</comment>
<feature type="repeat" description="WD" evidence="3">
    <location>
        <begin position="113"/>
        <end position="154"/>
    </location>
</feature>
<accession>A0AAD4EE63</accession>
<evidence type="ECO:0000256" key="1">
    <source>
        <dbReference type="ARBA" id="ARBA00022574"/>
    </source>
</evidence>
<dbReference type="Pfam" id="PF00400">
    <property type="entry name" value="WD40"/>
    <property type="match status" value="2"/>
</dbReference>
<dbReference type="PROSITE" id="PS50082">
    <property type="entry name" value="WD_REPEATS_2"/>
    <property type="match status" value="2"/>
</dbReference>
<dbReference type="Gene3D" id="2.130.10.10">
    <property type="entry name" value="YVTN repeat-like/Quinoprotein amine dehydrogenase"/>
    <property type="match status" value="2"/>
</dbReference>
<dbReference type="SMART" id="SM00320">
    <property type="entry name" value="WD40"/>
    <property type="match status" value="5"/>
</dbReference>
<sequence>MASSSMQPGTTENKPILTPVRTLEGHQSWKYSLQDSDEFSHISCISYFPDGKQMISRSRDKTIRRWDLREGKEIEEAREVCGNGIDAVGGRWVVSAGYTLGLKVSEVETGIVRTFYIGSIRYIDISTDSALVAGGSYDGTARIWSLDTGKLVAGPFKTGDGPITSVRLSEDSRKLAVSSNWRQNLQVWDVQAQKLLVRKSTPTKPWSELPVFWTTKDKSIVAASSFTDDFMVTTIYEFDASTLEIVGAPFEHTDDIRSLALSSDCVLLAISSAYTIGLWAFEFRQLLASFDVSGFPRTLVFSPASRQLAYTTLGDAKIYICNIPANILASIELKEPQPNVCIPHIHPSFIC</sequence>
<dbReference type="PROSITE" id="PS50294">
    <property type="entry name" value="WD_REPEATS_REGION"/>
    <property type="match status" value="1"/>
</dbReference>
<gene>
    <name evidence="4" type="ORF">F5891DRAFT_746997</name>
</gene>
<dbReference type="EMBL" id="JABBWK010000009">
    <property type="protein sequence ID" value="KAG1904521.1"/>
    <property type="molecule type" value="Genomic_DNA"/>
</dbReference>
<organism evidence="4 5">
    <name type="scientific">Suillus fuscotomentosus</name>
    <dbReference type="NCBI Taxonomy" id="1912939"/>
    <lineage>
        <taxon>Eukaryota</taxon>
        <taxon>Fungi</taxon>
        <taxon>Dikarya</taxon>
        <taxon>Basidiomycota</taxon>
        <taxon>Agaricomycotina</taxon>
        <taxon>Agaricomycetes</taxon>
        <taxon>Agaricomycetidae</taxon>
        <taxon>Boletales</taxon>
        <taxon>Suillineae</taxon>
        <taxon>Suillaceae</taxon>
        <taxon>Suillus</taxon>
    </lineage>
</organism>
<dbReference type="PANTHER" id="PTHR22847:SF637">
    <property type="entry name" value="WD REPEAT DOMAIN 5B"/>
    <property type="match status" value="1"/>
</dbReference>
<protein>
    <recommendedName>
        <fullName evidence="6">WD40 repeat-like protein</fullName>
    </recommendedName>
</protein>
<name>A0AAD4EE63_9AGAM</name>
<dbReference type="InterPro" id="IPR001680">
    <property type="entry name" value="WD40_rpt"/>
</dbReference>
<evidence type="ECO:0000256" key="2">
    <source>
        <dbReference type="ARBA" id="ARBA00022737"/>
    </source>
</evidence>
<evidence type="ECO:0000256" key="3">
    <source>
        <dbReference type="PROSITE-ProRule" id="PRU00221"/>
    </source>
</evidence>
<keyword evidence="5" id="KW-1185">Reference proteome</keyword>
<dbReference type="GO" id="GO:1990234">
    <property type="term" value="C:transferase complex"/>
    <property type="evidence" value="ECO:0007669"/>
    <property type="project" value="UniProtKB-ARBA"/>
</dbReference>
<dbReference type="InterPro" id="IPR015943">
    <property type="entry name" value="WD40/YVTN_repeat-like_dom_sf"/>
</dbReference>